<protein>
    <submittedName>
        <fullName evidence="1">Uncharacterized protein</fullName>
    </submittedName>
</protein>
<keyword evidence="2" id="KW-1185">Reference proteome</keyword>
<sequence length="260" mass="30277">MQITISGGKMEGVHAAPHDIENPKDPLQEELDNLYTKKRYLRVFLRRTGVSFSDYIQMIKEKEGRLRGCYAEPIEFGSDEFVRIVLVDVAFVIEFLLRNYSSDYRQDEDDYIFNKPQMLCDVRPDLRLLENQLPFFILQDLFKKLFPSSHQLPSFLEISNYYFESEINRKGKEKKFKQICSSGEEVQHFVDLIRILYLPVEPKPEEGLNSIAVPNVTELVQAGVQFRVRTDSSDLFYIKFSDVLMWCSPISNPGIPTIEP</sequence>
<accession>A0A5N5GTY5</accession>
<reference evidence="1 2" key="1">
    <citation type="submission" date="2019-09" db="EMBL/GenBank/DDBJ databases">
        <authorList>
            <person name="Ou C."/>
        </authorList>
    </citation>
    <scope>NUCLEOTIDE SEQUENCE [LARGE SCALE GENOMIC DNA]</scope>
    <source>
        <strain evidence="1">S2</strain>
        <tissue evidence="1">Leaf</tissue>
    </source>
</reference>
<name>A0A5N5GTY5_9ROSA</name>
<organism evidence="1 2">
    <name type="scientific">Pyrus ussuriensis x Pyrus communis</name>
    <dbReference type="NCBI Taxonomy" id="2448454"/>
    <lineage>
        <taxon>Eukaryota</taxon>
        <taxon>Viridiplantae</taxon>
        <taxon>Streptophyta</taxon>
        <taxon>Embryophyta</taxon>
        <taxon>Tracheophyta</taxon>
        <taxon>Spermatophyta</taxon>
        <taxon>Magnoliopsida</taxon>
        <taxon>eudicotyledons</taxon>
        <taxon>Gunneridae</taxon>
        <taxon>Pentapetalae</taxon>
        <taxon>rosids</taxon>
        <taxon>fabids</taxon>
        <taxon>Rosales</taxon>
        <taxon>Rosaceae</taxon>
        <taxon>Amygdaloideae</taxon>
        <taxon>Maleae</taxon>
        <taxon>Pyrus</taxon>
    </lineage>
</organism>
<reference evidence="2" key="2">
    <citation type="submission" date="2019-10" db="EMBL/GenBank/DDBJ databases">
        <title>A de novo genome assembly of a pear dwarfing rootstock.</title>
        <authorList>
            <person name="Wang F."/>
            <person name="Wang J."/>
            <person name="Li S."/>
            <person name="Zhang Y."/>
            <person name="Fang M."/>
            <person name="Ma L."/>
            <person name="Zhao Y."/>
            <person name="Jiang S."/>
        </authorList>
    </citation>
    <scope>NUCLEOTIDE SEQUENCE [LARGE SCALE GENOMIC DNA]</scope>
</reference>
<dbReference type="AlphaFoldDB" id="A0A5N5GTY5"/>
<dbReference type="PANTHER" id="PTHR31170">
    <property type="entry name" value="BNAC04G53230D PROTEIN"/>
    <property type="match status" value="1"/>
</dbReference>
<dbReference type="InterPro" id="IPR004158">
    <property type="entry name" value="DUF247_pln"/>
</dbReference>
<dbReference type="OrthoDB" id="672127at2759"/>
<dbReference type="Proteomes" id="UP000327157">
    <property type="component" value="Chromosome 15"/>
</dbReference>
<evidence type="ECO:0000313" key="2">
    <source>
        <dbReference type="Proteomes" id="UP000327157"/>
    </source>
</evidence>
<dbReference type="EMBL" id="SMOL01000401">
    <property type="protein sequence ID" value="KAB2619069.1"/>
    <property type="molecule type" value="Genomic_DNA"/>
</dbReference>
<dbReference type="PANTHER" id="PTHR31170:SF25">
    <property type="entry name" value="BNAA09G04570D PROTEIN"/>
    <property type="match status" value="1"/>
</dbReference>
<comment type="caution">
    <text evidence="1">The sequence shown here is derived from an EMBL/GenBank/DDBJ whole genome shotgun (WGS) entry which is preliminary data.</text>
</comment>
<proteinExistence type="predicted"/>
<reference evidence="1 2" key="3">
    <citation type="submission" date="2019-11" db="EMBL/GenBank/DDBJ databases">
        <title>A de novo genome assembly of a pear dwarfing rootstock.</title>
        <authorList>
            <person name="Wang F."/>
            <person name="Wang J."/>
            <person name="Li S."/>
            <person name="Zhang Y."/>
            <person name="Fang M."/>
            <person name="Ma L."/>
            <person name="Zhao Y."/>
            <person name="Jiang S."/>
        </authorList>
    </citation>
    <scope>NUCLEOTIDE SEQUENCE [LARGE SCALE GENOMIC DNA]</scope>
    <source>
        <strain evidence="1">S2</strain>
        <tissue evidence="1">Leaf</tissue>
    </source>
</reference>
<evidence type="ECO:0000313" key="1">
    <source>
        <dbReference type="EMBL" id="KAB2619069.1"/>
    </source>
</evidence>
<dbReference type="Pfam" id="PF03140">
    <property type="entry name" value="DUF247"/>
    <property type="match status" value="1"/>
</dbReference>
<gene>
    <name evidence="1" type="ORF">D8674_014938</name>
</gene>